<evidence type="ECO:0000256" key="1">
    <source>
        <dbReference type="SAM" id="MobiDB-lite"/>
    </source>
</evidence>
<name>A0A0F9GGJ6_9ZZZZ</name>
<dbReference type="EMBL" id="LAZR01028541">
    <property type="protein sequence ID" value="KKL62277.1"/>
    <property type="molecule type" value="Genomic_DNA"/>
</dbReference>
<organism evidence="2">
    <name type="scientific">marine sediment metagenome</name>
    <dbReference type="NCBI Taxonomy" id="412755"/>
    <lineage>
        <taxon>unclassified sequences</taxon>
        <taxon>metagenomes</taxon>
        <taxon>ecological metagenomes</taxon>
    </lineage>
</organism>
<comment type="caution">
    <text evidence="2">The sequence shown here is derived from an EMBL/GenBank/DDBJ whole genome shotgun (WGS) entry which is preliminary data.</text>
</comment>
<evidence type="ECO:0000313" key="2">
    <source>
        <dbReference type="EMBL" id="KKL62277.1"/>
    </source>
</evidence>
<reference evidence="2" key="1">
    <citation type="journal article" date="2015" name="Nature">
        <title>Complex archaea that bridge the gap between prokaryotes and eukaryotes.</title>
        <authorList>
            <person name="Spang A."/>
            <person name="Saw J.H."/>
            <person name="Jorgensen S.L."/>
            <person name="Zaremba-Niedzwiedzka K."/>
            <person name="Martijn J."/>
            <person name="Lind A.E."/>
            <person name="van Eijk R."/>
            <person name="Schleper C."/>
            <person name="Guy L."/>
            <person name="Ettema T.J."/>
        </authorList>
    </citation>
    <scope>NUCLEOTIDE SEQUENCE</scope>
</reference>
<sequence>MPSSGPVPKVTPTDRLILITEDMISDLQLKLSELKALQTPYRGRPEPIVNPLNGEVGNGKRKTKPKK</sequence>
<accession>A0A0F9GGJ6</accession>
<feature type="non-terminal residue" evidence="2">
    <location>
        <position position="67"/>
    </location>
</feature>
<dbReference type="AlphaFoldDB" id="A0A0F9GGJ6"/>
<gene>
    <name evidence="2" type="ORF">LCGC14_2186850</name>
</gene>
<feature type="region of interest" description="Disordered" evidence="1">
    <location>
        <begin position="42"/>
        <end position="67"/>
    </location>
</feature>
<protein>
    <submittedName>
        <fullName evidence="2">Uncharacterized protein</fullName>
    </submittedName>
</protein>
<proteinExistence type="predicted"/>